<dbReference type="InterPro" id="IPR005891">
    <property type="entry name" value="DevC"/>
</dbReference>
<comment type="subcellular location">
    <subcellularLocation>
        <location evidence="1">Cell membrane</location>
        <topology evidence="1">Multi-pass membrane protein</topology>
    </subcellularLocation>
</comment>
<keyword evidence="5 7" id="KW-1133">Transmembrane helix</keyword>
<dbReference type="PANTHER" id="PTHR43738">
    <property type="entry name" value="ABC TRANSPORTER, MEMBRANE PROTEIN"/>
    <property type="match status" value="1"/>
</dbReference>
<evidence type="ECO:0000313" key="9">
    <source>
        <dbReference type="EMBL" id="MFC4314097.1"/>
    </source>
</evidence>
<dbReference type="Proteomes" id="UP001595904">
    <property type="component" value="Unassembled WGS sequence"/>
</dbReference>
<organism evidence="9 10">
    <name type="scientific">Steroidobacter flavus</name>
    <dbReference type="NCBI Taxonomy" id="1842136"/>
    <lineage>
        <taxon>Bacteria</taxon>
        <taxon>Pseudomonadati</taxon>
        <taxon>Pseudomonadota</taxon>
        <taxon>Gammaproteobacteria</taxon>
        <taxon>Steroidobacterales</taxon>
        <taxon>Steroidobacteraceae</taxon>
        <taxon>Steroidobacter</taxon>
    </lineage>
</organism>
<gene>
    <name evidence="9" type="primary">devC</name>
    <name evidence="9" type="ORF">ACFPN2_33800</name>
</gene>
<feature type="transmembrane region" description="Helical" evidence="7">
    <location>
        <begin position="262"/>
        <end position="283"/>
    </location>
</feature>
<evidence type="ECO:0000256" key="3">
    <source>
        <dbReference type="ARBA" id="ARBA00022475"/>
    </source>
</evidence>
<accession>A0ABV8T4E2</accession>
<keyword evidence="10" id="KW-1185">Reference proteome</keyword>
<proteinExistence type="predicted"/>
<reference evidence="10" key="1">
    <citation type="journal article" date="2019" name="Int. J. Syst. Evol. Microbiol.">
        <title>The Global Catalogue of Microorganisms (GCM) 10K type strain sequencing project: providing services to taxonomists for standard genome sequencing and annotation.</title>
        <authorList>
            <consortium name="The Broad Institute Genomics Platform"/>
            <consortium name="The Broad Institute Genome Sequencing Center for Infectious Disease"/>
            <person name="Wu L."/>
            <person name="Ma J."/>
        </authorList>
    </citation>
    <scope>NUCLEOTIDE SEQUENCE [LARGE SCALE GENOMIC DNA]</scope>
    <source>
        <strain evidence="10">CGMCC 1.10759</strain>
    </source>
</reference>
<keyword evidence="3" id="KW-1003">Cell membrane</keyword>
<dbReference type="NCBIfam" id="TIGR01185">
    <property type="entry name" value="devC"/>
    <property type="match status" value="1"/>
</dbReference>
<evidence type="ECO:0000256" key="4">
    <source>
        <dbReference type="ARBA" id="ARBA00022692"/>
    </source>
</evidence>
<sequence length="383" mass="42439">MNAKVPLAFLQLKHHPRRLLIAVAGIAMSSLGILCQMGFEDSLFRSATRLFQELDADLVLISPQYQFMVLPAPFTERRLYESLSVEGVQSIASLRVGIAPFRNPVTRIDRNVYIVGVPKNARVFANPEWQRALDRLDQPDELLFDARSRPEFGPIAALFREGEVRSEVAHRSVRIAGLLEMGASFSADGTAVATEEGFARLFPARASGLVDIGLIHLKPGERSADVLERLRAALPGDVLAMTHEELNRREQIYWRGTTPAGFIFKTVLAISLIVGCVSVYQILSSDVAENLRQYSTLKALGYSDRYFVRLTFEKAWLLTSMAYPVGFLLAGIVYLSATHLTLVPLVMTTTRVVGVYALILAAAFIAGLAAMNRLRRVDPTELF</sequence>
<comment type="caution">
    <text evidence="9">The sequence shown here is derived from an EMBL/GenBank/DDBJ whole genome shotgun (WGS) entry which is preliminary data.</text>
</comment>
<keyword evidence="6 7" id="KW-0472">Membrane</keyword>
<protein>
    <submittedName>
        <fullName evidence="9">ABC transporter permease DevC</fullName>
    </submittedName>
</protein>
<evidence type="ECO:0000256" key="1">
    <source>
        <dbReference type="ARBA" id="ARBA00004651"/>
    </source>
</evidence>
<dbReference type="RefSeq" id="WP_380605000.1">
    <property type="nucleotide sequence ID" value="NZ_JBHSDU010000015.1"/>
</dbReference>
<dbReference type="EMBL" id="JBHSDU010000015">
    <property type="protein sequence ID" value="MFC4314097.1"/>
    <property type="molecule type" value="Genomic_DNA"/>
</dbReference>
<feature type="transmembrane region" description="Helical" evidence="7">
    <location>
        <begin position="20"/>
        <end position="39"/>
    </location>
</feature>
<keyword evidence="4 7" id="KW-0812">Transmembrane</keyword>
<dbReference type="InterPro" id="IPR003838">
    <property type="entry name" value="ABC3_permease_C"/>
</dbReference>
<evidence type="ECO:0000256" key="7">
    <source>
        <dbReference type="SAM" id="Phobius"/>
    </source>
</evidence>
<dbReference type="PIRSF" id="PIRSF031773">
    <property type="entry name" value="DevC"/>
    <property type="match status" value="1"/>
</dbReference>
<feature type="transmembrane region" description="Helical" evidence="7">
    <location>
        <begin position="315"/>
        <end position="335"/>
    </location>
</feature>
<evidence type="ECO:0000313" key="10">
    <source>
        <dbReference type="Proteomes" id="UP001595904"/>
    </source>
</evidence>
<name>A0ABV8T4E2_9GAMM</name>
<evidence type="ECO:0000256" key="6">
    <source>
        <dbReference type="ARBA" id="ARBA00023136"/>
    </source>
</evidence>
<feature type="domain" description="ABC3 transporter permease C-terminal" evidence="8">
    <location>
        <begin position="267"/>
        <end position="379"/>
    </location>
</feature>
<feature type="transmembrane region" description="Helical" evidence="7">
    <location>
        <begin position="355"/>
        <end position="374"/>
    </location>
</feature>
<dbReference type="InterPro" id="IPR051125">
    <property type="entry name" value="ABC-4/HrtB_transporter"/>
</dbReference>
<dbReference type="PANTHER" id="PTHR43738:SF1">
    <property type="entry name" value="HEMIN TRANSPORT SYSTEM PERMEASE PROTEIN HRTB-RELATED"/>
    <property type="match status" value="1"/>
</dbReference>
<keyword evidence="2" id="KW-0813">Transport</keyword>
<dbReference type="Pfam" id="PF02687">
    <property type="entry name" value="FtsX"/>
    <property type="match status" value="1"/>
</dbReference>
<evidence type="ECO:0000259" key="8">
    <source>
        <dbReference type="Pfam" id="PF02687"/>
    </source>
</evidence>
<evidence type="ECO:0000256" key="5">
    <source>
        <dbReference type="ARBA" id="ARBA00022989"/>
    </source>
</evidence>
<evidence type="ECO:0000256" key="2">
    <source>
        <dbReference type="ARBA" id="ARBA00022448"/>
    </source>
</evidence>